<dbReference type="PROSITE" id="PS00859">
    <property type="entry name" value="GTP_CYCLOHYDROL_1_1"/>
    <property type="match status" value="1"/>
</dbReference>
<keyword evidence="8" id="KW-0289">Folate biosynthesis</keyword>
<evidence type="ECO:0000256" key="7">
    <source>
        <dbReference type="ARBA" id="ARBA00022801"/>
    </source>
</evidence>
<evidence type="ECO:0000313" key="14">
    <source>
        <dbReference type="EMBL" id="KAJ5214785.1"/>
    </source>
</evidence>
<dbReference type="FunFam" id="1.10.286.10:FF:000003">
    <property type="entry name" value="GTP cyclohydrolase 1"/>
    <property type="match status" value="1"/>
</dbReference>
<dbReference type="Pfam" id="PF01227">
    <property type="entry name" value="GTP_cyclohydroI"/>
    <property type="match status" value="1"/>
</dbReference>
<dbReference type="CDD" id="cd00642">
    <property type="entry name" value="GTP_cyclohydro1"/>
    <property type="match status" value="1"/>
</dbReference>
<dbReference type="EC" id="3.5.4.16" evidence="3"/>
<dbReference type="GO" id="GO:0046654">
    <property type="term" value="P:tetrahydrofolate biosynthetic process"/>
    <property type="evidence" value="ECO:0007669"/>
    <property type="project" value="InterPro"/>
</dbReference>
<dbReference type="GO" id="GO:0046656">
    <property type="term" value="P:folic acid biosynthetic process"/>
    <property type="evidence" value="ECO:0007669"/>
    <property type="project" value="UniProtKB-KW"/>
</dbReference>
<dbReference type="InterPro" id="IPR001474">
    <property type="entry name" value="GTP_CycHdrlase_I"/>
</dbReference>
<comment type="pathway">
    <text evidence="1">Cofactor biosynthesis; 7,8-dihydroneopterin triphosphate biosynthesis; 7,8-dihydroneopterin triphosphate from GTP: step 1/1.</text>
</comment>
<dbReference type="GO" id="GO:0005737">
    <property type="term" value="C:cytoplasm"/>
    <property type="evidence" value="ECO:0007669"/>
    <property type="project" value="TreeGrafter"/>
</dbReference>
<dbReference type="NCBIfam" id="NF006826">
    <property type="entry name" value="PRK09347.1-3"/>
    <property type="match status" value="1"/>
</dbReference>
<evidence type="ECO:0000256" key="8">
    <source>
        <dbReference type="ARBA" id="ARBA00022909"/>
    </source>
</evidence>
<keyword evidence="15" id="KW-1185">Reference proteome</keyword>
<organism evidence="14 15">
    <name type="scientific">Penicillium chermesinum</name>
    <dbReference type="NCBI Taxonomy" id="63820"/>
    <lineage>
        <taxon>Eukaryota</taxon>
        <taxon>Fungi</taxon>
        <taxon>Dikarya</taxon>
        <taxon>Ascomycota</taxon>
        <taxon>Pezizomycotina</taxon>
        <taxon>Eurotiomycetes</taxon>
        <taxon>Eurotiomycetidae</taxon>
        <taxon>Eurotiales</taxon>
        <taxon>Aspergillaceae</taxon>
        <taxon>Penicillium</taxon>
    </lineage>
</organism>
<keyword evidence="9" id="KW-0342">GTP-binding</keyword>
<keyword evidence="5" id="KW-0021">Allosteric enzyme</keyword>
<dbReference type="Proteomes" id="UP001150941">
    <property type="component" value="Unassembled WGS sequence"/>
</dbReference>
<accession>A0A9W9N7P2</accession>
<keyword evidence="6" id="KW-0547">Nucleotide-binding</keyword>
<dbReference type="InterPro" id="IPR043133">
    <property type="entry name" value="GTP-CH-I_C/QueF"/>
</dbReference>
<evidence type="ECO:0000256" key="11">
    <source>
        <dbReference type="ARBA" id="ARBA00055676"/>
    </source>
</evidence>
<dbReference type="Gene3D" id="1.10.286.10">
    <property type="match status" value="1"/>
</dbReference>
<dbReference type="PROSITE" id="PS00860">
    <property type="entry name" value="GTP_CYCLOHYDROL_1_2"/>
    <property type="match status" value="1"/>
</dbReference>
<dbReference type="Gene3D" id="3.30.1130.10">
    <property type="match status" value="1"/>
</dbReference>
<dbReference type="NCBIfam" id="NF006825">
    <property type="entry name" value="PRK09347.1-2"/>
    <property type="match status" value="1"/>
</dbReference>
<dbReference type="GeneID" id="83207063"/>
<dbReference type="NCBIfam" id="TIGR00063">
    <property type="entry name" value="folE"/>
    <property type="match status" value="1"/>
</dbReference>
<evidence type="ECO:0000256" key="5">
    <source>
        <dbReference type="ARBA" id="ARBA00022533"/>
    </source>
</evidence>
<reference evidence="14" key="2">
    <citation type="journal article" date="2023" name="IMA Fungus">
        <title>Comparative genomic study of the Penicillium genus elucidates a diverse pangenome and 15 lateral gene transfer events.</title>
        <authorList>
            <person name="Petersen C."/>
            <person name="Sorensen T."/>
            <person name="Nielsen M.R."/>
            <person name="Sondergaard T.E."/>
            <person name="Sorensen J.L."/>
            <person name="Fitzpatrick D.A."/>
            <person name="Frisvad J.C."/>
            <person name="Nielsen K.L."/>
        </authorList>
    </citation>
    <scope>NUCLEOTIDE SEQUENCE</scope>
    <source>
        <strain evidence="14">IBT 19713</strain>
    </source>
</reference>
<keyword evidence="7" id="KW-0378">Hydrolase</keyword>
<dbReference type="RefSeq" id="XP_058325282.1">
    <property type="nucleotide sequence ID" value="XM_058479759.1"/>
</dbReference>
<dbReference type="GO" id="GO:0003934">
    <property type="term" value="F:GTP cyclohydrolase I activity"/>
    <property type="evidence" value="ECO:0007669"/>
    <property type="project" value="UniProtKB-EC"/>
</dbReference>
<evidence type="ECO:0000259" key="13">
    <source>
        <dbReference type="Pfam" id="PF01227"/>
    </source>
</evidence>
<evidence type="ECO:0000256" key="6">
    <source>
        <dbReference type="ARBA" id="ARBA00022741"/>
    </source>
</evidence>
<gene>
    <name evidence="14" type="ORF">N7468_010464</name>
</gene>
<comment type="function">
    <text evidence="11">GTP cyclohydrolase 1 is the first enzyme in the biosynthetic pathway leading to folic acid.</text>
</comment>
<sequence>MVKSVTPVTSNHLKGSRNPRISELTEESKTIRLAKLADAVKTIIECLGEDTTREGLQRTPERYAQAMLYFTKGYEESVDALVNEAIFHEDHHELVIVKDINVSSLCEHHLVPFTGKIHIGYIPNQYVLGLSKLSRLAEMFARRLQVQERITKQLASAITEVLNPRGVGVIMEASHLCMVMRGVEKTQSMTITSCMLGSMQSDTKIRDEFIMLLRGTRS</sequence>
<dbReference type="GO" id="GO:0008270">
    <property type="term" value="F:zinc ion binding"/>
    <property type="evidence" value="ECO:0007669"/>
    <property type="project" value="TreeGrafter"/>
</dbReference>
<feature type="region of interest" description="Disordered" evidence="12">
    <location>
        <begin position="1"/>
        <end position="21"/>
    </location>
</feature>
<evidence type="ECO:0000256" key="1">
    <source>
        <dbReference type="ARBA" id="ARBA00005080"/>
    </source>
</evidence>
<dbReference type="InterPro" id="IPR020602">
    <property type="entry name" value="GTP_CycHdrlase_I_dom"/>
</dbReference>
<reference evidence="14" key="1">
    <citation type="submission" date="2022-11" db="EMBL/GenBank/DDBJ databases">
        <authorList>
            <person name="Petersen C."/>
        </authorList>
    </citation>
    <scope>NUCLEOTIDE SEQUENCE</scope>
    <source>
        <strain evidence="14">IBT 19713</strain>
    </source>
</reference>
<evidence type="ECO:0000313" key="15">
    <source>
        <dbReference type="Proteomes" id="UP001150941"/>
    </source>
</evidence>
<comment type="similarity">
    <text evidence="2">Belongs to the GTP cyclohydrolase I family.</text>
</comment>
<evidence type="ECO:0000256" key="10">
    <source>
        <dbReference type="ARBA" id="ARBA00030854"/>
    </source>
</evidence>
<feature type="compositionally biased region" description="Polar residues" evidence="12">
    <location>
        <begin position="1"/>
        <end position="13"/>
    </location>
</feature>
<proteinExistence type="inferred from homology"/>
<dbReference type="FunFam" id="3.30.1130.10:FF:000012">
    <property type="entry name" value="GTP cyclohydrolase 1"/>
    <property type="match status" value="1"/>
</dbReference>
<dbReference type="GO" id="GO:0005525">
    <property type="term" value="F:GTP binding"/>
    <property type="evidence" value="ECO:0007669"/>
    <property type="project" value="UniProtKB-KW"/>
</dbReference>
<dbReference type="PANTHER" id="PTHR11109">
    <property type="entry name" value="GTP CYCLOHYDROLASE I"/>
    <property type="match status" value="1"/>
</dbReference>
<dbReference type="InterPro" id="IPR018234">
    <property type="entry name" value="GTP_CycHdrlase_I_CS"/>
</dbReference>
<name>A0A9W9N7P2_9EURO</name>
<evidence type="ECO:0000256" key="2">
    <source>
        <dbReference type="ARBA" id="ARBA00008085"/>
    </source>
</evidence>
<dbReference type="OrthoDB" id="4966at2759"/>
<protein>
    <recommendedName>
        <fullName evidence="4">GTP cyclohydrolase 1</fullName>
        <ecNumber evidence="3">3.5.4.16</ecNumber>
    </recommendedName>
    <alternativeName>
        <fullName evidence="10">GTP cyclohydrolase I</fullName>
    </alternativeName>
</protein>
<dbReference type="InterPro" id="IPR043134">
    <property type="entry name" value="GTP-CH-I_N"/>
</dbReference>
<dbReference type="PANTHER" id="PTHR11109:SF7">
    <property type="entry name" value="GTP CYCLOHYDROLASE 1"/>
    <property type="match status" value="1"/>
</dbReference>
<evidence type="ECO:0000256" key="3">
    <source>
        <dbReference type="ARBA" id="ARBA00012715"/>
    </source>
</evidence>
<dbReference type="GO" id="GO:0006729">
    <property type="term" value="P:tetrahydrobiopterin biosynthetic process"/>
    <property type="evidence" value="ECO:0007669"/>
    <property type="project" value="TreeGrafter"/>
</dbReference>
<dbReference type="AlphaFoldDB" id="A0A9W9N7P2"/>
<evidence type="ECO:0000256" key="9">
    <source>
        <dbReference type="ARBA" id="ARBA00023134"/>
    </source>
</evidence>
<feature type="domain" description="GTP cyclohydrolase I" evidence="13">
    <location>
        <begin position="37"/>
        <end position="213"/>
    </location>
</feature>
<dbReference type="EMBL" id="JAPQKS010000009">
    <property type="protein sequence ID" value="KAJ5214785.1"/>
    <property type="molecule type" value="Genomic_DNA"/>
</dbReference>
<evidence type="ECO:0000256" key="4">
    <source>
        <dbReference type="ARBA" id="ARBA00017272"/>
    </source>
</evidence>
<dbReference type="HAMAP" id="MF_00223">
    <property type="entry name" value="FolE"/>
    <property type="match status" value="1"/>
</dbReference>
<dbReference type="SUPFAM" id="SSF55620">
    <property type="entry name" value="Tetrahydrobiopterin biosynthesis enzymes-like"/>
    <property type="match status" value="1"/>
</dbReference>
<evidence type="ECO:0000256" key="12">
    <source>
        <dbReference type="SAM" id="MobiDB-lite"/>
    </source>
</evidence>
<comment type="caution">
    <text evidence="14">The sequence shown here is derived from an EMBL/GenBank/DDBJ whole genome shotgun (WGS) entry which is preliminary data.</text>
</comment>